<comment type="caution">
    <text evidence="1">The sequence shown here is derived from an EMBL/GenBank/DDBJ whole genome shotgun (WGS) entry which is preliminary data.</text>
</comment>
<sequence>MLYLFYPGYVPVLGLLYRNYSASKEIFNEWKKLSKGEEFADEFLKVDYLVPPFPNECWVYTSKERNYGKGYFVFIGPNVDKSINRAITSGIKQEELLLTTVSRYQWMDEMNGSYNRDMFKSLTVNKTGYYLMPIGIKNENKPIKEENLIIDFSYAIKMKNVTFKNGDQIKGNDFCKIVLRNPENNA</sequence>
<keyword evidence="2" id="KW-1185">Reference proteome</keyword>
<gene>
    <name evidence="1" type="ORF">LY60_00068</name>
</gene>
<reference evidence="1 2" key="1">
    <citation type="submission" date="2019-07" db="EMBL/GenBank/DDBJ databases">
        <title>Genomic Encyclopedia of Type Strains, Phase I: the one thousand microbial genomes (KMG-I) project.</title>
        <authorList>
            <person name="Kyrpides N."/>
        </authorList>
    </citation>
    <scope>NUCLEOTIDE SEQUENCE [LARGE SCALE GENOMIC DNA]</scope>
    <source>
        <strain evidence="1 2">DSM 13558</strain>
    </source>
</reference>
<dbReference type="AlphaFoldDB" id="A0A562JJW8"/>
<evidence type="ECO:0000313" key="1">
    <source>
        <dbReference type="EMBL" id="TWH83461.1"/>
    </source>
</evidence>
<protein>
    <submittedName>
        <fullName evidence="1">Uncharacterized protein</fullName>
    </submittedName>
</protein>
<accession>A0A562JJW8</accession>
<dbReference type="EMBL" id="VLKH01000001">
    <property type="protein sequence ID" value="TWH83461.1"/>
    <property type="molecule type" value="Genomic_DNA"/>
</dbReference>
<dbReference type="Proteomes" id="UP000315343">
    <property type="component" value="Unassembled WGS sequence"/>
</dbReference>
<name>A0A562JJW8_9FIRM</name>
<organism evidence="1 2">
    <name type="scientific">Sedimentibacter saalensis</name>
    <dbReference type="NCBI Taxonomy" id="130788"/>
    <lineage>
        <taxon>Bacteria</taxon>
        <taxon>Bacillati</taxon>
        <taxon>Bacillota</taxon>
        <taxon>Tissierellia</taxon>
        <taxon>Sedimentibacter</taxon>
    </lineage>
</organism>
<evidence type="ECO:0000313" key="2">
    <source>
        <dbReference type="Proteomes" id="UP000315343"/>
    </source>
</evidence>
<proteinExistence type="predicted"/>